<dbReference type="AlphaFoldDB" id="A0A158DMB7"/>
<evidence type="ECO:0000313" key="2">
    <source>
        <dbReference type="Proteomes" id="UP000054624"/>
    </source>
</evidence>
<protein>
    <submittedName>
        <fullName evidence="1">Uncharacterized protein</fullName>
    </submittedName>
</protein>
<dbReference type="STRING" id="1777137.AWB76_07180"/>
<sequence>MNINKLMLKAIVLTALMRAIQQDRREPTALETEAFEQFNKDLDALTPEQTDEIDRDIDAVFPDLLAAIDCIVELPRIALA</sequence>
<dbReference type="RefSeq" id="WP_061164713.1">
    <property type="nucleotide sequence ID" value="NZ_FCOI02000046.1"/>
</dbReference>
<evidence type="ECO:0000313" key="1">
    <source>
        <dbReference type="EMBL" id="SAK95705.1"/>
    </source>
</evidence>
<accession>A0A158DMB7</accession>
<reference evidence="2" key="1">
    <citation type="submission" date="2016-01" db="EMBL/GenBank/DDBJ databases">
        <authorList>
            <person name="Peeters Charlotte."/>
        </authorList>
    </citation>
    <scope>NUCLEOTIDE SEQUENCE [LARGE SCALE GENOMIC DNA]</scope>
</reference>
<keyword evidence="2" id="KW-1185">Reference proteome</keyword>
<gene>
    <name evidence="1" type="ORF">AWB76_07180</name>
</gene>
<dbReference type="Proteomes" id="UP000054624">
    <property type="component" value="Unassembled WGS sequence"/>
</dbReference>
<dbReference type="EMBL" id="FCOI02000046">
    <property type="protein sequence ID" value="SAK95705.1"/>
    <property type="molecule type" value="Genomic_DNA"/>
</dbReference>
<organism evidence="1 2">
    <name type="scientific">Caballeronia temeraria</name>
    <dbReference type="NCBI Taxonomy" id="1777137"/>
    <lineage>
        <taxon>Bacteria</taxon>
        <taxon>Pseudomonadati</taxon>
        <taxon>Pseudomonadota</taxon>
        <taxon>Betaproteobacteria</taxon>
        <taxon>Burkholderiales</taxon>
        <taxon>Burkholderiaceae</taxon>
        <taxon>Caballeronia</taxon>
    </lineage>
</organism>
<proteinExistence type="predicted"/>
<name>A0A158DMB7_9BURK</name>